<evidence type="ECO:0000313" key="2">
    <source>
        <dbReference type="EMBL" id="ACV80826.1"/>
    </source>
</evidence>
<dbReference type="InterPro" id="IPR037523">
    <property type="entry name" value="VOC_core"/>
</dbReference>
<dbReference type="CDD" id="cd06587">
    <property type="entry name" value="VOC"/>
    <property type="match status" value="1"/>
</dbReference>
<dbReference type="Pfam" id="PF00903">
    <property type="entry name" value="Glyoxalase"/>
    <property type="match status" value="1"/>
</dbReference>
<dbReference type="SUPFAM" id="SSF54593">
    <property type="entry name" value="Glyoxalase/Bleomycin resistance protein/Dihydroxybiphenyl dioxygenase"/>
    <property type="match status" value="1"/>
</dbReference>
<dbReference type="InterPro" id="IPR029068">
    <property type="entry name" value="Glyas_Bleomycin-R_OHBP_Dase"/>
</dbReference>
<dbReference type="EMBL" id="CP001737">
    <property type="protein sequence ID" value="ACV80826.1"/>
    <property type="molecule type" value="Genomic_DNA"/>
</dbReference>
<sequence precursor="true">MVTQAIGPCGISHVAVVTADLDRFRTFYEDVIGLRTTVVFGPAHAREAVLVAGSVMIQAFEIAGYDPAAHGWSSAMFERGRLDHLGFAVPDVAALTTIRDRLLAADASSGDIRPLGPMLSLRFADPDGLQGEINCFNADFDPSMLRDGDEIVDPDWVERARQVLHGGSTHPSPPRGRPR</sequence>
<organism evidence="2 3">
    <name type="scientific">Nakamurella multipartita (strain ATCC 700099 / DSM 44233 / CIP 104796 / JCM 9543 / NBRC 105858 / Y-104)</name>
    <name type="common">Microsphaera multipartita</name>
    <dbReference type="NCBI Taxonomy" id="479431"/>
    <lineage>
        <taxon>Bacteria</taxon>
        <taxon>Bacillati</taxon>
        <taxon>Actinomycetota</taxon>
        <taxon>Actinomycetes</taxon>
        <taxon>Nakamurellales</taxon>
        <taxon>Nakamurellaceae</taxon>
        <taxon>Nakamurella</taxon>
    </lineage>
</organism>
<name>C8X6S8_NAKMY</name>
<evidence type="ECO:0000313" key="3">
    <source>
        <dbReference type="Proteomes" id="UP000002218"/>
    </source>
</evidence>
<dbReference type="GO" id="GO:0051213">
    <property type="term" value="F:dioxygenase activity"/>
    <property type="evidence" value="ECO:0007669"/>
    <property type="project" value="UniProtKB-KW"/>
</dbReference>
<keyword evidence="2" id="KW-0560">Oxidoreductase</keyword>
<dbReference type="eggNOG" id="COG0346">
    <property type="taxonomic scope" value="Bacteria"/>
</dbReference>
<dbReference type="STRING" id="479431.Namu_4547"/>
<reference evidence="2 3" key="2">
    <citation type="journal article" date="2010" name="Stand. Genomic Sci.">
        <title>Complete genome sequence of Nakamurella multipartita type strain (Y-104).</title>
        <authorList>
            <person name="Tice H."/>
            <person name="Mayilraj S."/>
            <person name="Sims D."/>
            <person name="Lapidus A."/>
            <person name="Nolan M."/>
            <person name="Lucas S."/>
            <person name="Glavina Del Rio T."/>
            <person name="Copeland A."/>
            <person name="Cheng J.F."/>
            <person name="Meincke L."/>
            <person name="Bruce D."/>
            <person name="Goodwin L."/>
            <person name="Pitluck S."/>
            <person name="Ivanova N."/>
            <person name="Mavromatis K."/>
            <person name="Ovchinnikova G."/>
            <person name="Pati A."/>
            <person name="Chen A."/>
            <person name="Palaniappan K."/>
            <person name="Land M."/>
            <person name="Hauser L."/>
            <person name="Chang Y.J."/>
            <person name="Jeffries C.D."/>
            <person name="Detter J.C."/>
            <person name="Brettin T."/>
            <person name="Rohde M."/>
            <person name="Goker M."/>
            <person name="Bristow J."/>
            <person name="Eisen J.A."/>
            <person name="Markowitz V."/>
            <person name="Hugenholtz P."/>
            <person name="Kyrpides N.C."/>
            <person name="Klenk H.P."/>
            <person name="Chen F."/>
        </authorList>
    </citation>
    <scope>NUCLEOTIDE SEQUENCE [LARGE SCALE GENOMIC DNA]</scope>
    <source>
        <strain evidence="3">ATCC 700099 / DSM 44233 / CIP 104796 / JCM 9543 / NBRC 105858 / Y-104</strain>
    </source>
</reference>
<accession>C8X6S8</accession>
<reference evidence="3" key="1">
    <citation type="submission" date="2009-09" db="EMBL/GenBank/DDBJ databases">
        <title>The complete genome of Nakamurella multipartita DSM 44233.</title>
        <authorList>
            <consortium name="US DOE Joint Genome Institute (JGI-PGF)"/>
            <person name="Lucas S."/>
            <person name="Copeland A."/>
            <person name="Lapidus A."/>
            <person name="Glavina del Rio T."/>
            <person name="Dalin E."/>
            <person name="Tice H."/>
            <person name="Bruce D."/>
            <person name="Goodwin L."/>
            <person name="Pitluck S."/>
            <person name="Kyrpides N."/>
            <person name="Mavromatis K."/>
            <person name="Ivanova N."/>
            <person name="Ovchinnikova G."/>
            <person name="Sims D."/>
            <person name="Meincke L."/>
            <person name="Brettin T."/>
            <person name="Detter J.C."/>
            <person name="Han C."/>
            <person name="Larimer F."/>
            <person name="Land M."/>
            <person name="Hauser L."/>
            <person name="Markowitz V."/>
            <person name="Cheng J.-F."/>
            <person name="Hugenholtz P."/>
            <person name="Woyke T."/>
            <person name="Wu D."/>
            <person name="Klenk H.-P."/>
            <person name="Eisen J.A."/>
        </authorList>
    </citation>
    <scope>NUCLEOTIDE SEQUENCE [LARGE SCALE GENOMIC DNA]</scope>
    <source>
        <strain evidence="3">ATCC 700099 / DSM 44233 / CIP 104796 / JCM 9543 / NBRC 105858 / Y-104</strain>
    </source>
</reference>
<protein>
    <submittedName>
        <fullName evidence="2">Glyoxalase/bleomycin resistance protein/dioxygenase</fullName>
    </submittedName>
</protein>
<evidence type="ECO:0000259" key="1">
    <source>
        <dbReference type="PROSITE" id="PS51819"/>
    </source>
</evidence>
<dbReference type="Gene3D" id="3.10.180.10">
    <property type="entry name" value="2,3-Dihydroxybiphenyl 1,2-Dioxygenase, domain 1"/>
    <property type="match status" value="1"/>
</dbReference>
<keyword evidence="2" id="KW-0223">Dioxygenase</keyword>
<dbReference type="InParanoid" id="C8X6S8"/>
<gene>
    <name evidence="2" type="ordered locus">Namu_4547</name>
</gene>
<dbReference type="HOGENOM" id="CLU_1501947_0_0_11"/>
<feature type="domain" description="VOC" evidence="1">
    <location>
        <begin position="10"/>
        <end position="136"/>
    </location>
</feature>
<dbReference type="PROSITE" id="PS51819">
    <property type="entry name" value="VOC"/>
    <property type="match status" value="1"/>
</dbReference>
<dbReference type="InterPro" id="IPR004360">
    <property type="entry name" value="Glyas_Fos-R_dOase_dom"/>
</dbReference>
<proteinExistence type="predicted"/>
<dbReference type="Proteomes" id="UP000002218">
    <property type="component" value="Chromosome"/>
</dbReference>
<keyword evidence="3" id="KW-1185">Reference proteome</keyword>
<dbReference type="AlphaFoldDB" id="C8X6S8"/>
<dbReference type="KEGG" id="nml:Namu_4547"/>